<evidence type="ECO:0000256" key="5">
    <source>
        <dbReference type="ARBA" id="ARBA00023315"/>
    </source>
</evidence>
<dbReference type="Pfam" id="PF13480">
    <property type="entry name" value="Acetyltransf_6"/>
    <property type="match status" value="1"/>
</dbReference>
<protein>
    <recommendedName>
        <fullName evidence="7">BioF2-like acetyltransferase domain-containing protein</fullName>
    </recommendedName>
</protein>
<dbReference type="InterPro" id="IPR003447">
    <property type="entry name" value="FEMABX"/>
</dbReference>
<evidence type="ECO:0000256" key="6">
    <source>
        <dbReference type="ARBA" id="ARBA00023316"/>
    </source>
</evidence>
<keyword evidence="5" id="KW-0012">Acyltransferase</keyword>
<comment type="caution">
    <text evidence="8">The sequence shown here is derived from an EMBL/GenBank/DDBJ whole genome shotgun (WGS) entry which is preliminary data.</text>
</comment>
<dbReference type="InterPro" id="IPR016181">
    <property type="entry name" value="Acyl_CoA_acyltransferase"/>
</dbReference>
<evidence type="ECO:0000259" key="7">
    <source>
        <dbReference type="Pfam" id="PF13480"/>
    </source>
</evidence>
<dbReference type="GO" id="GO:0016755">
    <property type="term" value="F:aminoacyltransferase activity"/>
    <property type="evidence" value="ECO:0007669"/>
    <property type="project" value="InterPro"/>
</dbReference>
<comment type="similarity">
    <text evidence="1">Belongs to the FemABX family.</text>
</comment>
<dbReference type="Proteomes" id="UP000178632">
    <property type="component" value="Unassembled WGS sequence"/>
</dbReference>
<keyword evidence="3" id="KW-0133">Cell shape</keyword>
<keyword evidence="4" id="KW-0573">Peptidoglycan synthesis</keyword>
<evidence type="ECO:0000313" key="8">
    <source>
        <dbReference type="EMBL" id="OGZ75678.1"/>
    </source>
</evidence>
<dbReference type="InterPro" id="IPR038740">
    <property type="entry name" value="BioF2-like_GNAT_dom"/>
</dbReference>
<dbReference type="SUPFAM" id="SSF55729">
    <property type="entry name" value="Acyl-CoA N-acyltransferases (Nat)"/>
    <property type="match status" value="2"/>
</dbReference>
<organism evidence="8 9">
    <name type="scientific">Candidatus Staskawiczbacteria bacterium RIFCSPLOWO2_12_FULL_37_15</name>
    <dbReference type="NCBI Taxonomy" id="1802218"/>
    <lineage>
        <taxon>Bacteria</taxon>
        <taxon>Candidatus Staskawicziibacteriota</taxon>
    </lineage>
</organism>
<evidence type="ECO:0000256" key="3">
    <source>
        <dbReference type="ARBA" id="ARBA00022960"/>
    </source>
</evidence>
<dbReference type="PROSITE" id="PS51191">
    <property type="entry name" value="FEMABX"/>
    <property type="match status" value="1"/>
</dbReference>
<accession>A0A1G2INB6</accession>
<name>A0A1G2INB6_9BACT</name>
<dbReference type="GO" id="GO:0071555">
    <property type="term" value="P:cell wall organization"/>
    <property type="evidence" value="ECO:0007669"/>
    <property type="project" value="UniProtKB-KW"/>
</dbReference>
<dbReference type="Gene3D" id="3.40.630.30">
    <property type="match status" value="1"/>
</dbReference>
<gene>
    <name evidence="8" type="ORF">A3G45_03335</name>
</gene>
<keyword evidence="6" id="KW-0961">Cell wall biogenesis/degradation</keyword>
<dbReference type="PANTHER" id="PTHR36174:SF1">
    <property type="entry name" value="LIPID II:GLYCINE GLYCYLTRANSFERASE"/>
    <property type="match status" value="1"/>
</dbReference>
<keyword evidence="2" id="KW-0808">Transferase</keyword>
<dbReference type="GO" id="GO:0008360">
    <property type="term" value="P:regulation of cell shape"/>
    <property type="evidence" value="ECO:0007669"/>
    <property type="project" value="UniProtKB-KW"/>
</dbReference>
<evidence type="ECO:0000256" key="1">
    <source>
        <dbReference type="ARBA" id="ARBA00009943"/>
    </source>
</evidence>
<sequence>MEIREIQSKDEWEGFLQNCAEKTFMQSWNWSEFQKLNGNKIWRFGIFYGENLLGVFLVIKVTAKRGTFLFVPHGPVLKESLRISDKKEIMKGAIEMLKKISAEEGASFIRVSPIFENTESNNELFSELGFRPAPIHASAYEATWKLDIFPPEEELLKNMRKTTRYLIKKARENSDISIEKSADSKDIEIYQMLNKKVSQRQKFVPFSENFIKNELEIFAKDNQSLFLFGKYKGEVIAGALIIFWSGVAFYHQAASLSKFAKLSIPYLLQWEAIKESKHRGCAIYDFWGFTDPVKFSGHPWAGPTLFKMGFGGYKREYIKTQDYIISQRYWINYIIEKIRKYTRGL</sequence>
<dbReference type="PANTHER" id="PTHR36174">
    <property type="entry name" value="LIPID II:GLYCINE GLYCYLTRANSFERASE"/>
    <property type="match status" value="1"/>
</dbReference>
<evidence type="ECO:0000313" key="9">
    <source>
        <dbReference type="Proteomes" id="UP000178632"/>
    </source>
</evidence>
<dbReference type="AlphaFoldDB" id="A0A1G2INB6"/>
<proteinExistence type="inferred from homology"/>
<dbReference type="InterPro" id="IPR050644">
    <property type="entry name" value="PG_Glycine_Bridge_Synth"/>
</dbReference>
<feature type="domain" description="BioF2-like acetyltransferase" evidence="7">
    <location>
        <begin position="158"/>
        <end position="288"/>
    </location>
</feature>
<dbReference type="EMBL" id="MHPE01000045">
    <property type="protein sequence ID" value="OGZ75678.1"/>
    <property type="molecule type" value="Genomic_DNA"/>
</dbReference>
<evidence type="ECO:0000256" key="2">
    <source>
        <dbReference type="ARBA" id="ARBA00022679"/>
    </source>
</evidence>
<reference evidence="8 9" key="1">
    <citation type="journal article" date="2016" name="Nat. Commun.">
        <title>Thousands of microbial genomes shed light on interconnected biogeochemical processes in an aquifer system.</title>
        <authorList>
            <person name="Anantharaman K."/>
            <person name="Brown C.T."/>
            <person name="Hug L.A."/>
            <person name="Sharon I."/>
            <person name="Castelle C.J."/>
            <person name="Probst A.J."/>
            <person name="Thomas B.C."/>
            <person name="Singh A."/>
            <person name="Wilkins M.J."/>
            <person name="Karaoz U."/>
            <person name="Brodie E.L."/>
            <person name="Williams K.H."/>
            <person name="Hubbard S.S."/>
            <person name="Banfield J.F."/>
        </authorList>
    </citation>
    <scope>NUCLEOTIDE SEQUENCE [LARGE SCALE GENOMIC DNA]</scope>
</reference>
<evidence type="ECO:0000256" key="4">
    <source>
        <dbReference type="ARBA" id="ARBA00022984"/>
    </source>
</evidence>
<dbReference type="GO" id="GO:0009252">
    <property type="term" value="P:peptidoglycan biosynthetic process"/>
    <property type="evidence" value="ECO:0007669"/>
    <property type="project" value="UniProtKB-KW"/>
</dbReference>
<dbReference type="Pfam" id="PF02388">
    <property type="entry name" value="FemAB"/>
    <property type="match status" value="1"/>
</dbReference>